<dbReference type="InterPro" id="IPR003661">
    <property type="entry name" value="HisK_dim/P_dom"/>
</dbReference>
<feature type="region of interest" description="Disordered" evidence="8">
    <location>
        <begin position="40"/>
        <end position="63"/>
    </location>
</feature>
<dbReference type="PRINTS" id="PR00344">
    <property type="entry name" value="BCTRLSENSOR"/>
</dbReference>
<dbReference type="SMART" id="SM00388">
    <property type="entry name" value="HisKA"/>
    <property type="match status" value="1"/>
</dbReference>
<keyword evidence="5" id="KW-0418">Kinase</keyword>
<dbReference type="Pfam" id="PF02518">
    <property type="entry name" value="HATPase_c"/>
    <property type="match status" value="1"/>
</dbReference>
<accession>A0ABP8FA73</accession>
<keyword evidence="12" id="KW-1185">Reference proteome</keyword>
<dbReference type="SUPFAM" id="SSF47384">
    <property type="entry name" value="Homodimeric domain of signal transducing histidine kinase"/>
    <property type="match status" value="1"/>
</dbReference>
<evidence type="ECO:0000256" key="5">
    <source>
        <dbReference type="ARBA" id="ARBA00022777"/>
    </source>
</evidence>
<keyword evidence="6" id="KW-0902">Two-component regulatory system</keyword>
<dbReference type="SUPFAM" id="SSF55874">
    <property type="entry name" value="ATPase domain of HSP90 chaperone/DNA topoisomerase II/histidine kinase"/>
    <property type="match status" value="1"/>
</dbReference>
<proteinExistence type="predicted"/>
<dbReference type="CDD" id="cd00082">
    <property type="entry name" value="HisKA"/>
    <property type="match status" value="1"/>
</dbReference>
<dbReference type="Pfam" id="PF00512">
    <property type="entry name" value="HisKA"/>
    <property type="match status" value="1"/>
</dbReference>
<keyword evidence="3" id="KW-0597">Phosphoprotein</keyword>
<sequence length="705" mass="78816">MEAEVFDRNVQDALLQVVNKLETQEKIQFLKQEAPQIRKAVLEPSQKESSKTGRTESRTSAKVQVPAPVAPTPFSNNITSYVVTEEAVTAKPTIAQPKHIAISAGTIVSFPDNQLVAIPGHKTVPHGQNFTYAGARGGERRHVIQKPSKPDSSVVSFNHLFGNKRVDSVIVWKVLGAQARKADSLLARSQRNSSFIGRKDSVAFLRLANDSTLKKKDFDVYRSIPTKDISSVHVRGKVINIYTDTLRGIPHATTFSSRGTKDTARQKAYKTWVYESAPPVPVPVKKSKNVVEQTIQEKRALASTLQQKQHEAKQQAATAKAEKGLEKVMQQMAVEYVRKEKPLQERLKQLKLEELLANELKIRQILTPYHLQLLQSAKIAESPGVMLTSSTLLTGGTLPGAQQYKVRLFPNDVLSAPSYLTLIFPNRDAYVWQSLLLPTSISVLFTLVMVLTFAYTLYTILRQKKLSEIKNDFINNMTHEFKTPIATISLALDAMVNPKVRKDEVRIGYYARIIKDENKRMHQQVEKVLQTAQLERNDLQLSLEEVDVHALIQKTIEPFQLHIAQRQGHLALKLEATPALIQADPGHLSNMIANLLDNANKYSPDAPNIVLQTATVANGLHIMIEDQGLGMTREAQKRVFDKFYRVPTGNVHNVKGFGLGLSYVKTMAEAHAGNIHVRSELGKGSKFTLWLPKEVTDVSSRVNFF</sequence>
<feature type="transmembrane region" description="Helical" evidence="9">
    <location>
        <begin position="435"/>
        <end position="461"/>
    </location>
</feature>
<keyword evidence="9" id="KW-0472">Membrane</keyword>
<gene>
    <name evidence="11" type="ORF">GCM10023183_07490</name>
</gene>
<organism evidence="11 12">
    <name type="scientific">Nibribacter koreensis</name>
    <dbReference type="NCBI Taxonomy" id="1084519"/>
    <lineage>
        <taxon>Bacteria</taxon>
        <taxon>Pseudomonadati</taxon>
        <taxon>Bacteroidota</taxon>
        <taxon>Cytophagia</taxon>
        <taxon>Cytophagales</taxon>
        <taxon>Hymenobacteraceae</taxon>
        <taxon>Nibribacter</taxon>
    </lineage>
</organism>
<evidence type="ECO:0000256" key="6">
    <source>
        <dbReference type="ARBA" id="ARBA00023012"/>
    </source>
</evidence>
<evidence type="ECO:0000256" key="4">
    <source>
        <dbReference type="ARBA" id="ARBA00022679"/>
    </source>
</evidence>
<evidence type="ECO:0000256" key="1">
    <source>
        <dbReference type="ARBA" id="ARBA00000085"/>
    </source>
</evidence>
<dbReference type="EMBL" id="BAABGX010000001">
    <property type="protein sequence ID" value="GAA4298858.1"/>
    <property type="molecule type" value="Genomic_DNA"/>
</dbReference>
<keyword evidence="4" id="KW-0808">Transferase</keyword>
<dbReference type="PROSITE" id="PS50109">
    <property type="entry name" value="HIS_KIN"/>
    <property type="match status" value="1"/>
</dbReference>
<feature type="domain" description="Histidine kinase" evidence="10">
    <location>
        <begin position="476"/>
        <end position="695"/>
    </location>
</feature>
<dbReference type="PANTHER" id="PTHR43711:SF26">
    <property type="entry name" value="SENSOR HISTIDINE KINASE RCSC"/>
    <property type="match status" value="1"/>
</dbReference>
<evidence type="ECO:0000259" key="10">
    <source>
        <dbReference type="PROSITE" id="PS50109"/>
    </source>
</evidence>
<dbReference type="Gene3D" id="1.10.287.130">
    <property type="match status" value="1"/>
</dbReference>
<keyword evidence="9" id="KW-0812">Transmembrane</keyword>
<dbReference type="InterPro" id="IPR005467">
    <property type="entry name" value="His_kinase_dom"/>
</dbReference>
<dbReference type="InterPro" id="IPR036890">
    <property type="entry name" value="HATPase_C_sf"/>
</dbReference>
<comment type="catalytic activity">
    <reaction evidence="1">
        <text>ATP + protein L-histidine = ADP + protein N-phospho-L-histidine.</text>
        <dbReference type="EC" id="2.7.13.3"/>
    </reaction>
</comment>
<dbReference type="InterPro" id="IPR004358">
    <property type="entry name" value="Sig_transdc_His_kin-like_C"/>
</dbReference>
<evidence type="ECO:0000256" key="3">
    <source>
        <dbReference type="ARBA" id="ARBA00022553"/>
    </source>
</evidence>
<comment type="caution">
    <text evidence="11">The sequence shown here is derived from an EMBL/GenBank/DDBJ whole genome shotgun (WGS) entry which is preliminary data.</text>
</comment>
<keyword evidence="7" id="KW-0175">Coiled coil</keyword>
<evidence type="ECO:0000313" key="12">
    <source>
        <dbReference type="Proteomes" id="UP001501844"/>
    </source>
</evidence>
<keyword evidence="9" id="KW-1133">Transmembrane helix</keyword>
<feature type="compositionally biased region" description="Basic and acidic residues" evidence="8">
    <location>
        <begin position="45"/>
        <end position="59"/>
    </location>
</feature>
<protein>
    <recommendedName>
        <fullName evidence="2">histidine kinase</fullName>
        <ecNumber evidence="2">2.7.13.3</ecNumber>
    </recommendedName>
</protein>
<dbReference type="EC" id="2.7.13.3" evidence="2"/>
<reference evidence="12" key="1">
    <citation type="journal article" date="2019" name="Int. J. Syst. Evol. Microbiol.">
        <title>The Global Catalogue of Microorganisms (GCM) 10K type strain sequencing project: providing services to taxonomists for standard genome sequencing and annotation.</title>
        <authorList>
            <consortium name="The Broad Institute Genomics Platform"/>
            <consortium name="The Broad Institute Genome Sequencing Center for Infectious Disease"/>
            <person name="Wu L."/>
            <person name="Ma J."/>
        </authorList>
    </citation>
    <scope>NUCLEOTIDE SEQUENCE [LARGE SCALE GENOMIC DNA]</scope>
    <source>
        <strain evidence="12">JCM 17917</strain>
    </source>
</reference>
<evidence type="ECO:0000256" key="2">
    <source>
        <dbReference type="ARBA" id="ARBA00012438"/>
    </source>
</evidence>
<dbReference type="InterPro" id="IPR050736">
    <property type="entry name" value="Sensor_HK_Regulatory"/>
</dbReference>
<dbReference type="SMART" id="SM00387">
    <property type="entry name" value="HATPase_c"/>
    <property type="match status" value="1"/>
</dbReference>
<evidence type="ECO:0000256" key="8">
    <source>
        <dbReference type="SAM" id="MobiDB-lite"/>
    </source>
</evidence>
<evidence type="ECO:0000256" key="9">
    <source>
        <dbReference type="SAM" id="Phobius"/>
    </source>
</evidence>
<dbReference type="InterPro" id="IPR036097">
    <property type="entry name" value="HisK_dim/P_sf"/>
</dbReference>
<dbReference type="PANTHER" id="PTHR43711">
    <property type="entry name" value="TWO-COMPONENT HISTIDINE KINASE"/>
    <property type="match status" value="1"/>
</dbReference>
<evidence type="ECO:0000256" key="7">
    <source>
        <dbReference type="SAM" id="Coils"/>
    </source>
</evidence>
<name>A0ABP8FA73_9BACT</name>
<feature type="coiled-coil region" evidence="7">
    <location>
        <begin position="291"/>
        <end position="322"/>
    </location>
</feature>
<dbReference type="Proteomes" id="UP001501844">
    <property type="component" value="Unassembled WGS sequence"/>
</dbReference>
<dbReference type="InterPro" id="IPR003594">
    <property type="entry name" value="HATPase_dom"/>
</dbReference>
<dbReference type="Gene3D" id="3.30.565.10">
    <property type="entry name" value="Histidine kinase-like ATPase, C-terminal domain"/>
    <property type="match status" value="1"/>
</dbReference>
<evidence type="ECO:0000313" key="11">
    <source>
        <dbReference type="EMBL" id="GAA4298858.1"/>
    </source>
</evidence>